<evidence type="ECO:0000313" key="2">
    <source>
        <dbReference type="Proteomes" id="UP000447355"/>
    </source>
</evidence>
<accession>A0A845GFU5</accession>
<proteinExistence type="predicted"/>
<dbReference type="AlphaFoldDB" id="A0A845GFU5"/>
<dbReference type="RefSeq" id="WP_161081531.1">
    <property type="nucleotide sequence ID" value="NZ_WWCX01000001.1"/>
</dbReference>
<organism evidence="1 2">
    <name type="scientific">Duganella vulcania</name>
    <dbReference type="NCBI Taxonomy" id="2692166"/>
    <lineage>
        <taxon>Bacteria</taxon>
        <taxon>Pseudomonadati</taxon>
        <taxon>Pseudomonadota</taxon>
        <taxon>Betaproteobacteria</taxon>
        <taxon>Burkholderiales</taxon>
        <taxon>Oxalobacteraceae</taxon>
        <taxon>Telluria group</taxon>
        <taxon>Duganella</taxon>
    </lineage>
</organism>
<evidence type="ECO:0000313" key="1">
    <source>
        <dbReference type="EMBL" id="MYM92245.1"/>
    </source>
</evidence>
<sequence>MSVLLNVAYSKGLGEYTCLFDSLSMIRAYFGQATFLNPKFDFFQGVKMDQIDDVLEAYTPQNKTLCGKLNKFAIDPPKEKYNLAGLEQLLQQCGPLIGVTPPKVNWGHCCVIIGASPWGVTYHDPALGPSKNILFHKFSQKFPGLFWFA</sequence>
<dbReference type="Pfam" id="PF12385">
    <property type="entry name" value="Peptidase_C70"/>
    <property type="match status" value="1"/>
</dbReference>
<gene>
    <name evidence="1" type="ORF">GTP90_00040</name>
</gene>
<dbReference type="InterPro" id="IPR022118">
    <property type="entry name" value="Peptidase_C70_AvrRpt2"/>
</dbReference>
<comment type="caution">
    <text evidence="1">The sequence shown here is derived from an EMBL/GenBank/DDBJ whole genome shotgun (WGS) entry which is preliminary data.</text>
</comment>
<name>A0A845GFU5_9BURK</name>
<dbReference type="EMBL" id="WWCX01000001">
    <property type="protein sequence ID" value="MYM92245.1"/>
    <property type="molecule type" value="Genomic_DNA"/>
</dbReference>
<protein>
    <submittedName>
        <fullName evidence="1">Uncharacterized protein</fullName>
    </submittedName>
</protein>
<reference evidence="1" key="1">
    <citation type="submission" date="2019-12" db="EMBL/GenBank/DDBJ databases">
        <title>Novel species isolated from a subtropical stream in China.</title>
        <authorList>
            <person name="Lu H."/>
        </authorList>
    </citation>
    <scope>NUCLEOTIDE SEQUENCE [LARGE SCALE GENOMIC DNA]</scope>
    <source>
        <strain evidence="1">FT81W</strain>
    </source>
</reference>
<dbReference type="Proteomes" id="UP000447355">
    <property type="component" value="Unassembled WGS sequence"/>
</dbReference>